<dbReference type="RefSeq" id="WP_019950749.1">
    <property type="nucleotide sequence ID" value="NZ_JBHLVX010000050.1"/>
</dbReference>
<dbReference type="Pfam" id="PF02826">
    <property type="entry name" value="2-Hacid_dh_C"/>
    <property type="match status" value="1"/>
</dbReference>
<dbReference type="InterPro" id="IPR006140">
    <property type="entry name" value="D-isomer_DH_NAD-bd"/>
</dbReference>
<keyword evidence="5" id="KW-1185">Reference proteome</keyword>
<dbReference type="EMBL" id="JBHLVX010000050">
    <property type="protein sequence ID" value="MFC0268897.1"/>
    <property type="molecule type" value="Genomic_DNA"/>
</dbReference>
<dbReference type="PANTHER" id="PTHR43333:SF1">
    <property type="entry name" value="D-ISOMER SPECIFIC 2-HYDROXYACID DEHYDROGENASE NAD-BINDING DOMAIN-CONTAINING PROTEIN"/>
    <property type="match status" value="1"/>
</dbReference>
<dbReference type="Proteomes" id="UP001589814">
    <property type="component" value="Unassembled WGS sequence"/>
</dbReference>
<feature type="domain" description="D-isomer specific 2-hydroxyacid dehydrogenase NAD-binding" evidence="3">
    <location>
        <begin position="103"/>
        <end position="273"/>
    </location>
</feature>
<protein>
    <submittedName>
        <fullName evidence="4">2-hydroxyacid dehydrogenase</fullName>
    </submittedName>
</protein>
<evidence type="ECO:0000259" key="3">
    <source>
        <dbReference type="Pfam" id="PF02826"/>
    </source>
</evidence>
<gene>
    <name evidence="4" type="ORF">ACFFHW_13040</name>
</gene>
<accession>A0ABV6G5E0</accession>
<sequence length="308" mass="34897">MALIYKADPERGKRWQELFARHAPDIEFRQWPDIGNPDEIRYMLAWQPPTAIDTRFPALQVLFATSAGVDQFDARQLPAGLPVVRMLDPAIERGMTEYASFAALWLHRRMYHYAQQQHSAQWQAHALIPASQRRIGILGLGRLGLAIATHLSGYGFQVSGWSRRRQQHAKIDCYAGKDELAPFLAHSDILFCVLPLTDTTRDILDRHLFDQLPSGASLVNIGRGEHLVEADLLDALDREQLSAAVIDVLRDEPAAHDHPFWQHARILMTPHIAAMTQPDSAFAILLDNIRRHQRGEPMVGTIDRQQGY</sequence>
<proteinExistence type="predicted"/>
<dbReference type="Gene3D" id="3.40.50.720">
    <property type="entry name" value="NAD(P)-binding Rossmann-like Domain"/>
    <property type="match status" value="2"/>
</dbReference>
<dbReference type="SUPFAM" id="SSF51735">
    <property type="entry name" value="NAD(P)-binding Rossmann-fold domains"/>
    <property type="match status" value="1"/>
</dbReference>
<evidence type="ECO:0000313" key="4">
    <source>
        <dbReference type="EMBL" id="MFC0268897.1"/>
    </source>
</evidence>
<evidence type="ECO:0000313" key="5">
    <source>
        <dbReference type="Proteomes" id="UP001589814"/>
    </source>
</evidence>
<comment type="caution">
    <text evidence="4">The sequence shown here is derived from an EMBL/GenBank/DDBJ whole genome shotgun (WGS) entry which is preliminary data.</text>
</comment>
<keyword evidence="2" id="KW-0520">NAD</keyword>
<organism evidence="4 5">
    <name type="scientific">Kushneria aurantia</name>
    <dbReference type="NCBI Taxonomy" id="504092"/>
    <lineage>
        <taxon>Bacteria</taxon>
        <taxon>Pseudomonadati</taxon>
        <taxon>Pseudomonadota</taxon>
        <taxon>Gammaproteobacteria</taxon>
        <taxon>Oceanospirillales</taxon>
        <taxon>Halomonadaceae</taxon>
        <taxon>Kushneria</taxon>
    </lineage>
</organism>
<evidence type="ECO:0000256" key="2">
    <source>
        <dbReference type="ARBA" id="ARBA00023027"/>
    </source>
</evidence>
<evidence type="ECO:0000256" key="1">
    <source>
        <dbReference type="ARBA" id="ARBA00023002"/>
    </source>
</evidence>
<dbReference type="InterPro" id="IPR036291">
    <property type="entry name" value="NAD(P)-bd_dom_sf"/>
</dbReference>
<dbReference type="CDD" id="cd12164">
    <property type="entry name" value="GDH_like_2"/>
    <property type="match status" value="1"/>
</dbReference>
<dbReference type="PANTHER" id="PTHR43333">
    <property type="entry name" value="2-HACID_DH_C DOMAIN-CONTAINING PROTEIN"/>
    <property type="match status" value="1"/>
</dbReference>
<keyword evidence="1" id="KW-0560">Oxidoreductase</keyword>
<name>A0ABV6G5E0_9GAMM</name>
<reference evidence="4 5" key="1">
    <citation type="submission" date="2024-09" db="EMBL/GenBank/DDBJ databases">
        <authorList>
            <person name="Sun Q."/>
            <person name="Mori K."/>
        </authorList>
    </citation>
    <scope>NUCLEOTIDE SEQUENCE [LARGE SCALE GENOMIC DNA]</scope>
    <source>
        <strain evidence="4 5">CCM 7415</strain>
    </source>
</reference>